<sequence length="207" mass="23578">YKTSCQELKARGVTRSGVYRLDLSSFALGLFDVSCDMESDGGGWMVVQRRQDGSVDFYRGWQDYAGGFGNINSEFWLGNDMLHIITTTKPHKLRVDLGYFDGVSVYADYSDFSVAGANDFYRLHCKGYSGTAGDDMKYNDGCQFTTKDEDHDTKKTKNCAVSFLGAWWYPSDPFANLNGKYGKTTHMWFNFRRYSPLKFTEMKIQAI</sequence>
<gene>
    <name evidence="2" type="ORF">CAPTEDRAFT_117311</name>
</gene>
<dbReference type="InterPro" id="IPR002181">
    <property type="entry name" value="Fibrinogen_a/b/g_C_dom"/>
</dbReference>
<dbReference type="EnsemblMetazoa" id="CapteT117311">
    <property type="protein sequence ID" value="CapteP117311"/>
    <property type="gene ID" value="CapteG117311"/>
</dbReference>
<dbReference type="EMBL" id="AMQN01006113">
    <property type="status" value="NOT_ANNOTATED_CDS"/>
    <property type="molecule type" value="Genomic_DNA"/>
</dbReference>
<evidence type="ECO:0000313" key="4">
    <source>
        <dbReference type="Proteomes" id="UP000014760"/>
    </source>
</evidence>
<dbReference type="Pfam" id="PF00147">
    <property type="entry name" value="Fibrinogen_C"/>
    <property type="match status" value="1"/>
</dbReference>
<dbReference type="OrthoDB" id="7972392at2759"/>
<proteinExistence type="predicted"/>
<dbReference type="AlphaFoldDB" id="R7UVG1"/>
<dbReference type="HOGENOM" id="CLU_038628_6_2_1"/>
<dbReference type="OMA" id="NECYTAN"/>
<dbReference type="STRING" id="283909.R7UVG1"/>
<evidence type="ECO:0000313" key="2">
    <source>
        <dbReference type="EMBL" id="ELU10284.1"/>
    </source>
</evidence>
<dbReference type="PROSITE" id="PS51406">
    <property type="entry name" value="FIBRINOGEN_C_2"/>
    <property type="match status" value="1"/>
</dbReference>
<dbReference type="SUPFAM" id="SSF56496">
    <property type="entry name" value="Fibrinogen C-terminal domain-like"/>
    <property type="match status" value="1"/>
</dbReference>
<dbReference type="NCBIfam" id="NF040941">
    <property type="entry name" value="GGGWT_bact"/>
    <property type="match status" value="1"/>
</dbReference>
<feature type="non-terminal residue" evidence="2">
    <location>
        <position position="1"/>
    </location>
</feature>
<dbReference type="SMART" id="SM00186">
    <property type="entry name" value="FBG"/>
    <property type="match status" value="1"/>
</dbReference>
<dbReference type="EMBL" id="KB297637">
    <property type="protein sequence ID" value="ELU10284.1"/>
    <property type="molecule type" value="Genomic_DNA"/>
</dbReference>
<reference evidence="4" key="1">
    <citation type="submission" date="2012-12" db="EMBL/GenBank/DDBJ databases">
        <authorList>
            <person name="Hellsten U."/>
            <person name="Grimwood J."/>
            <person name="Chapman J.A."/>
            <person name="Shapiro H."/>
            <person name="Aerts A."/>
            <person name="Otillar R.P."/>
            <person name="Terry A.Y."/>
            <person name="Boore J.L."/>
            <person name="Simakov O."/>
            <person name="Marletaz F."/>
            <person name="Cho S.-J."/>
            <person name="Edsinger-Gonzales E."/>
            <person name="Havlak P."/>
            <person name="Kuo D.-H."/>
            <person name="Larsson T."/>
            <person name="Lv J."/>
            <person name="Arendt D."/>
            <person name="Savage R."/>
            <person name="Osoegawa K."/>
            <person name="de Jong P."/>
            <person name="Lindberg D.R."/>
            <person name="Seaver E.C."/>
            <person name="Weisblat D.A."/>
            <person name="Putnam N.H."/>
            <person name="Grigoriev I.V."/>
            <person name="Rokhsar D.S."/>
        </authorList>
    </citation>
    <scope>NUCLEOTIDE SEQUENCE</scope>
    <source>
        <strain evidence="4">I ESC-2004</strain>
    </source>
</reference>
<protein>
    <recommendedName>
        <fullName evidence="1">Fibrinogen C-terminal domain-containing protein</fullName>
    </recommendedName>
</protein>
<dbReference type="InterPro" id="IPR014716">
    <property type="entry name" value="Fibrinogen_a/b/g_C_1"/>
</dbReference>
<dbReference type="GO" id="GO:0005615">
    <property type="term" value="C:extracellular space"/>
    <property type="evidence" value="ECO:0007669"/>
    <property type="project" value="TreeGrafter"/>
</dbReference>
<dbReference type="Proteomes" id="UP000014760">
    <property type="component" value="Unassembled WGS sequence"/>
</dbReference>
<keyword evidence="4" id="KW-1185">Reference proteome</keyword>
<organism evidence="2">
    <name type="scientific">Capitella teleta</name>
    <name type="common">Polychaete worm</name>
    <dbReference type="NCBI Taxonomy" id="283909"/>
    <lineage>
        <taxon>Eukaryota</taxon>
        <taxon>Metazoa</taxon>
        <taxon>Spiralia</taxon>
        <taxon>Lophotrochozoa</taxon>
        <taxon>Annelida</taxon>
        <taxon>Polychaeta</taxon>
        <taxon>Sedentaria</taxon>
        <taxon>Scolecida</taxon>
        <taxon>Capitellidae</taxon>
        <taxon>Capitella</taxon>
    </lineage>
</organism>
<reference evidence="3" key="3">
    <citation type="submission" date="2015-06" db="UniProtKB">
        <authorList>
            <consortium name="EnsemblMetazoa"/>
        </authorList>
    </citation>
    <scope>IDENTIFICATION</scope>
</reference>
<reference evidence="2 4" key="2">
    <citation type="journal article" date="2013" name="Nature">
        <title>Insights into bilaterian evolution from three spiralian genomes.</title>
        <authorList>
            <person name="Simakov O."/>
            <person name="Marletaz F."/>
            <person name="Cho S.J."/>
            <person name="Edsinger-Gonzales E."/>
            <person name="Havlak P."/>
            <person name="Hellsten U."/>
            <person name="Kuo D.H."/>
            <person name="Larsson T."/>
            <person name="Lv J."/>
            <person name="Arendt D."/>
            <person name="Savage R."/>
            <person name="Osoegawa K."/>
            <person name="de Jong P."/>
            <person name="Grimwood J."/>
            <person name="Chapman J.A."/>
            <person name="Shapiro H."/>
            <person name="Aerts A."/>
            <person name="Otillar R.P."/>
            <person name="Terry A.Y."/>
            <person name="Boore J.L."/>
            <person name="Grigoriev I.V."/>
            <person name="Lindberg D.R."/>
            <person name="Seaver E.C."/>
            <person name="Weisblat D.A."/>
            <person name="Putnam N.H."/>
            <person name="Rokhsar D.S."/>
        </authorList>
    </citation>
    <scope>NUCLEOTIDE SEQUENCE</scope>
    <source>
        <strain evidence="2 4">I ESC-2004</strain>
    </source>
</reference>
<dbReference type="PANTHER" id="PTHR19143">
    <property type="entry name" value="FIBRINOGEN/TENASCIN/ANGIOPOEITIN"/>
    <property type="match status" value="1"/>
</dbReference>
<evidence type="ECO:0000313" key="3">
    <source>
        <dbReference type="EnsemblMetazoa" id="CapteP117311"/>
    </source>
</evidence>
<dbReference type="InterPro" id="IPR050373">
    <property type="entry name" value="Fibrinogen_C-term_domain"/>
</dbReference>
<feature type="domain" description="Fibrinogen C-terminal" evidence="1">
    <location>
        <begin position="1"/>
        <end position="207"/>
    </location>
</feature>
<dbReference type="Gene3D" id="3.90.215.10">
    <property type="entry name" value="Gamma Fibrinogen, chain A, domain 1"/>
    <property type="match status" value="1"/>
</dbReference>
<name>R7UVG1_CAPTE</name>
<accession>R7UVG1</accession>
<evidence type="ECO:0000259" key="1">
    <source>
        <dbReference type="PROSITE" id="PS51406"/>
    </source>
</evidence>
<dbReference type="InterPro" id="IPR036056">
    <property type="entry name" value="Fibrinogen-like_C"/>
</dbReference>
<dbReference type="CDD" id="cd00087">
    <property type="entry name" value="FReD"/>
    <property type="match status" value="1"/>
</dbReference>